<feature type="signal peptide" evidence="1">
    <location>
        <begin position="1"/>
        <end position="18"/>
    </location>
</feature>
<gene>
    <name evidence="2" type="ORF">GCM10022386_18010</name>
</gene>
<keyword evidence="3" id="KW-1185">Reference proteome</keyword>
<evidence type="ECO:0000256" key="1">
    <source>
        <dbReference type="SAM" id="SignalP"/>
    </source>
</evidence>
<reference evidence="3" key="1">
    <citation type="journal article" date="2019" name="Int. J. Syst. Evol. Microbiol.">
        <title>The Global Catalogue of Microorganisms (GCM) 10K type strain sequencing project: providing services to taxonomists for standard genome sequencing and annotation.</title>
        <authorList>
            <consortium name="The Broad Institute Genomics Platform"/>
            <consortium name="The Broad Institute Genome Sequencing Center for Infectious Disease"/>
            <person name="Wu L."/>
            <person name="Ma J."/>
        </authorList>
    </citation>
    <scope>NUCLEOTIDE SEQUENCE [LARGE SCALE GENOMIC DNA]</scope>
    <source>
        <strain evidence="3">JCM 17064</strain>
    </source>
</reference>
<protein>
    <submittedName>
        <fullName evidence="2">Uncharacterized protein</fullName>
    </submittedName>
</protein>
<dbReference type="Proteomes" id="UP001500968">
    <property type="component" value="Unassembled WGS sequence"/>
</dbReference>
<dbReference type="RefSeq" id="WP_324689428.1">
    <property type="nucleotide sequence ID" value="NZ_BAABCR010000015.1"/>
</dbReference>
<dbReference type="EMBL" id="BAABCR010000015">
    <property type="protein sequence ID" value="GAA4033808.1"/>
    <property type="molecule type" value="Genomic_DNA"/>
</dbReference>
<evidence type="ECO:0000313" key="3">
    <source>
        <dbReference type="Proteomes" id="UP001500968"/>
    </source>
</evidence>
<evidence type="ECO:0000313" key="2">
    <source>
        <dbReference type="EMBL" id="GAA4033808.1"/>
    </source>
</evidence>
<name>A0ABP7U0A6_9FLAO</name>
<accession>A0ABP7U0A6</accession>
<sequence length="148" mass="17373">MKKVFTILFFVLSFSAFAQKVKLKKDKVIIDDVEVYNYERQGDTYTFSTLSAVEFVTVLSTEYQVRNDAYYRTPNPSKYGMSPLKKEFVFTVRFLKSGQEIFTDMDHKDVIKAIYKSKLVDENGNIDEEKLTIFINKYNNENLKLKIN</sequence>
<comment type="caution">
    <text evidence="2">The sequence shown here is derived from an EMBL/GenBank/DDBJ whole genome shotgun (WGS) entry which is preliminary data.</text>
</comment>
<organism evidence="2 3">
    <name type="scientific">Flavobacterium cheonhonense</name>
    <dbReference type="NCBI Taxonomy" id="706185"/>
    <lineage>
        <taxon>Bacteria</taxon>
        <taxon>Pseudomonadati</taxon>
        <taxon>Bacteroidota</taxon>
        <taxon>Flavobacteriia</taxon>
        <taxon>Flavobacteriales</taxon>
        <taxon>Flavobacteriaceae</taxon>
        <taxon>Flavobacterium</taxon>
    </lineage>
</organism>
<keyword evidence="1" id="KW-0732">Signal</keyword>
<feature type="chain" id="PRO_5047283109" evidence="1">
    <location>
        <begin position="19"/>
        <end position="148"/>
    </location>
</feature>
<proteinExistence type="predicted"/>